<name>A0A517T728_9PLAN</name>
<dbReference type="CDD" id="cd00077">
    <property type="entry name" value="HDc"/>
    <property type="match status" value="1"/>
</dbReference>
<dbReference type="PANTHER" id="PTHR43155">
    <property type="entry name" value="CYCLIC DI-GMP PHOSPHODIESTERASE PA4108-RELATED"/>
    <property type="match status" value="1"/>
</dbReference>
<keyword evidence="2" id="KW-0378">Hydrolase</keyword>
<sequence>MGVKLPVQILDEDSRLLLNQGSLLSSYQLEQLQSRGLKAVQIDSRHAAAITGGASARIRRAESVSKSQRQSRSVDGREFPADSFIHSINRSKGSSDPNIVARFKESIVEAEVMVEQLFEEIDQASSISGAQVHAVTSNTADQLAKDMDLFVRLGIEVGETEDTISQHGIRVTRLAMATGVVAGLNRDKLMNLGMGCLISDAGMQVLKERHQDLPRRLTSMEFLEITKHPAKTFDMLYDSREIPPDARTIAYQMHERWNGSGYPRGRTGRQIHPLARIAMVADVYVALISTRPYRPAYSAPDAMRILLEETSRGLFEPESTRALLETISLHPVGTIVSLTNGRIARVVSANMNDYSKPIVESFDVQQGAWSNELLDLMSKEDLQVSRLHASLEAALESARQAEVNTDLAIKQLLN</sequence>
<proteinExistence type="predicted"/>
<feature type="domain" description="HD-GYP" evidence="1">
    <location>
        <begin position="142"/>
        <end position="338"/>
    </location>
</feature>
<dbReference type="KEGG" id="chya:V22_14090"/>
<organism evidence="2 3">
    <name type="scientific">Calycomorphotria hydatis</name>
    <dbReference type="NCBI Taxonomy" id="2528027"/>
    <lineage>
        <taxon>Bacteria</taxon>
        <taxon>Pseudomonadati</taxon>
        <taxon>Planctomycetota</taxon>
        <taxon>Planctomycetia</taxon>
        <taxon>Planctomycetales</taxon>
        <taxon>Planctomycetaceae</taxon>
        <taxon>Calycomorphotria</taxon>
    </lineage>
</organism>
<dbReference type="PROSITE" id="PS51832">
    <property type="entry name" value="HD_GYP"/>
    <property type="match status" value="1"/>
</dbReference>
<dbReference type="EMBL" id="CP036316">
    <property type="protein sequence ID" value="QDT64178.1"/>
    <property type="molecule type" value="Genomic_DNA"/>
</dbReference>
<dbReference type="InterPro" id="IPR003607">
    <property type="entry name" value="HD/PDEase_dom"/>
</dbReference>
<gene>
    <name evidence="2" type="primary">rpfG_3</name>
    <name evidence="2" type="ORF">V22_14090</name>
</gene>
<dbReference type="SUPFAM" id="SSF109604">
    <property type="entry name" value="HD-domain/PDEase-like"/>
    <property type="match status" value="1"/>
</dbReference>
<dbReference type="Pfam" id="PF13487">
    <property type="entry name" value="HD_5"/>
    <property type="match status" value="1"/>
</dbReference>
<dbReference type="PANTHER" id="PTHR43155:SF2">
    <property type="entry name" value="CYCLIC DI-GMP PHOSPHODIESTERASE PA4108"/>
    <property type="match status" value="1"/>
</dbReference>
<dbReference type="Gene3D" id="1.10.3210.10">
    <property type="entry name" value="Hypothetical protein af1432"/>
    <property type="match status" value="1"/>
</dbReference>
<dbReference type="Proteomes" id="UP000319976">
    <property type="component" value="Chromosome"/>
</dbReference>
<dbReference type="AlphaFoldDB" id="A0A517T728"/>
<evidence type="ECO:0000259" key="1">
    <source>
        <dbReference type="PROSITE" id="PS51832"/>
    </source>
</evidence>
<dbReference type="GO" id="GO:0071111">
    <property type="term" value="F:cyclic-guanylate-specific phosphodiesterase activity"/>
    <property type="evidence" value="ECO:0007669"/>
    <property type="project" value="UniProtKB-EC"/>
</dbReference>
<dbReference type="InterPro" id="IPR037522">
    <property type="entry name" value="HD_GYP_dom"/>
</dbReference>
<evidence type="ECO:0000313" key="2">
    <source>
        <dbReference type="EMBL" id="QDT64178.1"/>
    </source>
</evidence>
<reference evidence="2 3" key="1">
    <citation type="submission" date="2019-02" db="EMBL/GenBank/DDBJ databases">
        <title>Deep-cultivation of Planctomycetes and their phenomic and genomic characterization uncovers novel biology.</title>
        <authorList>
            <person name="Wiegand S."/>
            <person name="Jogler M."/>
            <person name="Boedeker C."/>
            <person name="Pinto D."/>
            <person name="Vollmers J."/>
            <person name="Rivas-Marin E."/>
            <person name="Kohn T."/>
            <person name="Peeters S.H."/>
            <person name="Heuer A."/>
            <person name="Rast P."/>
            <person name="Oberbeckmann S."/>
            <person name="Bunk B."/>
            <person name="Jeske O."/>
            <person name="Meyerdierks A."/>
            <person name="Storesund J.E."/>
            <person name="Kallscheuer N."/>
            <person name="Luecker S."/>
            <person name="Lage O.M."/>
            <person name="Pohl T."/>
            <person name="Merkel B.J."/>
            <person name="Hornburger P."/>
            <person name="Mueller R.-W."/>
            <person name="Bruemmer F."/>
            <person name="Labrenz M."/>
            <person name="Spormann A.M."/>
            <person name="Op den Camp H."/>
            <person name="Overmann J."/>
            <person name="Amann R."/>
            <person name="Jetten M.S.M."/>
            <person name="Mascher T."/>
            <person name="Medema M.H."/>
            <person name="Devos D.P."/>
            <person name="Kaster A.-K."/>
            <person name="Ovreas L."/>
            <person name="Rohde M."/>
            <person name="Galperin M.Y."/>
            <person name="Jogler C."/>
        </authorList>
    </citation>
    <scope>NUCLEOTIDE SEQUENCE [LARGE SCALE GENOMIC DNA]</scope>
    <source>
        <strain evidence="2 3">V22</strain>
    </source>
</reference>
<evidence type="ECO:0000313" key="3">
    <source>
        <dbReference type="Proteomes" id="UP000319976"/>
    </source>
</evidence>
<keyword evidence="3" id="KW-1185">Reference proteome</keyword>
<dbReference type="EC" id="3.1.4.52" evidence="2"/>
<protein>
    <submittedName>
        <fullName evidence="2">Cyclic di-GMP phosphodiesterase response regulator RpfG</fullName>
        <ecNumber evidence="2">3.1.4.52</ecNumber>
    </submittedName>
</protein>
<accession>A0A517T728</accession>